<dbReference type="SMART" id="SM00066">
    <property type="entry name" value="GAL4"/>
    <property type="match status" value="1"/>
</dbReference>
<protein>
    <submittedName>
        <fullName evidence="8">Fungal-specific transcription factor domain-containing protein</fullName>
    </submittedName>
</protein>
<dbReference type="CDD" id="cd00067">
    <property type="entry name" value="GAL4"/>
    <property type="match status" value="1"/>
</dbReference>
<reference evidence="8" key="1">
    <citation type="journal article" date="2023" name="IMA Fungus">
        <title>Comparative genomic study of the Penicillium genus elucidates a diverse pangenome and 15 lateral gene transfer events.</title>
        <authorList>
            <person name="Petersen C."/>
            <person name="Sorensen T."/>
            <person name="Nielsen M.R."/>
            <person name="Sondergaard T.E."/>
            <person name="Sorensen J.L."/>
            <person name="Fitzpatrick D.A."/>
            <person name="Frisvad J.C."/>
            <person name="Nielsen K.L."/>
        </authorList>
    </citation>
    <scope>NUCLEOTIDE SEQUENCE</scope>
    <source>
        <strain evidence="8">IBT 12815</strain>
    </source>
</reference>
<feature type="region of interest" description="Disordered" evidence="6">
    <location>
        <begin position="658"/>
        <end position="682"/>
    </location>
</feature>
<accession>A0AAD6H3A0</accession>
<reference evidence="8" key="2">
    <citation type="submission" date="2023-01" db="EMBL/GenBank/DDBJ databases">
        <authorList>
            <person name="Petersen C."/>
        </authorList>
    </citation>
    <scope>NUCLEOTIDE SEQUENCE</scope>
    <source>
        <strain evidence="8">IBT 12815</strain>
    </source>
</reference>
<dbReference type="PROSITE" id="PS00463">
    <property type="entry name" value="ZN2_CY6_FUNGAL_1"/>
    <property type="match status" value="1"/>
</dbReference>
<evidence type="ECO:0000313" key="8">
    <source>
        <dbReference type="EMBL" id="KAJ5602592.1"/>
    </source>
</evidence>
<organism evidence="8 9">
    <name type="scientific">Penicillium hordei</name>
    <dbReference type="NCBI Taxonomy" id="40994"/>
    <lineage>
        <taxon>Eukaryota</taxon>
        <taxon>Fungi</taxon>
        <taxon>Dikarya</taxon>
        <taxon>Ascomycota</taxon>
        <taxon>Pezizomycotina</taxon>
        <taxon>Eurotiomycetes</taxon>
        <taxon>Eurotiomycetidae</taxon>
        <taxon>Eurotiales</taxon>
        <taxon>Aspergillaceae</taxon>
        <taxon>Penicillium</taxon>
    </lineage>
</organism>
<name>A0AAD6H3A0_9EURO</name>
<feature type="compositionally biased region" description="Basic and acidic residues" evidence="6">
    <location>
        <begin position="138"/>
        <end position="160"/>
    </location>
</feature>
<feature type="domain" description="Zn(2)-C6 fungal-type" evidence="7">
    <location>
        <begin position="81"/>
        <end position="112"/>
    </location>
</feature>
<dbReference type="Gene3D" id="4.10.240.10">
    <property type="entry name" value="Zn(2)-C6 fungal-type DNA-binding domain"/>
    <property type="match status" value="1"/>
</dbReference>
<sequence>MVGDAANDLNADKAPQCPKGQFACTSNICGESNSRDSVTSLACLLRSWASSANLYNMDIQASNSVSSRHPPLDVLRRSAKACNRCRKRRTKCIANPPYPCMTCREAGHSCVYSESEKRVMVPESYLLELQAQARRGGTAREGRSAREGKERREGAEGRDGDFAEISHQAIELGFTGSDNWVIGNSGQFHFMGNSSSTYIANRLNPTADTLDWHKYPHYQDTSWIRHSSGHGIPPLPPIDIAHRLYRAQHAYIGTIFSFLSDSQFHQRLERVYEGLPDPNNRDECLVYCQILLVFAFGQMYSINQWVDKEGPPGFSYFKYALAFLPNVYEDGSILFIEVLSYVAYFMQTINRRDAAYLLIGIALRMAISLGLHQEISDQNIDNDTREHRRRVWWSTYSMERLLCVTSGHPISIQDEDIDLLLPTPKAQEDNHIASILASYTELSRTQGIIGEKIYRKKQKSGSDLSACVQNIMKRLSDWFEHLPEAMKSNAPDLGERPSREMVSTYLHYYHCINMTARPILLYAVQRKLASNSQQPNTDRREQDLSTDIVHVIDRAVSAARSSALILHNAARYNLVATYGFIDGEQAFSAALLLVMVNIAFPYKETDASAMNMALGVLQGMAERGNGYIKACHSLLSKIRSTIKPLDPPGPVNFNAQAEMSGEPPSAAVNQAANPNSWPPNNQHGSFSMDFEGDPAVWAEVLESIDIDMDRQWIEG</sequence>
<evidence type="ECO:0000256" key="3">
    <source>
        <dbReference type="ARBA" id="ARBA00023125"/>
    </source>
</evidence>
<feature type="compositionally biased region" description="Polar residues" evidence="6">
    <location>
        <begin position="667"/>
        <end position="682"/>
    </location>
</feature>
<evidence type="ECO:0000259" key="7">
    <source>
        <dbReference type="PROSITE" id="PS50048"/>
    </source>
</evidence>
<evidence type="ECO:0000256" key="2">
    <source>
        <dbReference type="ARBA" id="ARBA00023015"/>
    </source>
</evidence>
<dbReference type="RefSeq" id="XP_056752390.1">
    <property type="nucleotide sequence ID" value="XM_056896605.1"/>
</dbReference>
<keyword evidence="3" id="KW-0238">DNA-binding</keyword>
<keyword evidence="2" id="KW-0805">Transcription regulation</keyword>
<dbReference type="AlphaFoldDB" id="A0AAD6H3A0"/>
<feature type="non-terminal residue" evidence="8">
    <location>
        <position position="715"/>
    </location>
</feature>
<dbReference type="GO" id="GO:0006351">
    <property type="term" value="P:DNA-templated transcription"/>
    <property type="evidence" value="ECO:0007669"/>
    <property type="project" value="InterPro"/>
</dbReference>
<dbReference type="InterPro" id="IPR001138">
    <property type="entry name" value="Zn2Cys6_DnaBD"/>
</dbReference>
<evidence type="ECO:0000256" key="1">
    <source>
        <dbReference type="ARBA" id="ARBA00022723"/>
    </source>
</evidence>
<dbReference type="Proteomes" id="UP001213799">
    <property type="component" value="Unassembled WGS sequence"/>
</dbReference>
<dbReference type="InterPro" id="IPR036864">
    <property type="entry name" value="Zn2-C6_fun-type_DNA-bd_sf"/>
</dbReference>
<evidence type="ECO:0000256" key="5">
    <source>
        <dbReference type="ARBA" id="ARBA00023242"/>
    </source>
</evidence>
<keyword evidence="5" id="KW-0539">Nucleus</keyword>
<keyword evidence="1" id="KW-0479">Metal-binding</keyword>
<evidence type="ECO:0000256" key="6">
    <source>
        <dbReference type="SAM" id="MobiDB-lite"/>
    </source>
</evidence>
<dbReference type="InterPro" id="IPR007219">
    <property type="entry name" value="XnlR_reg_dom"/>
</dbReference>
<dbReference type="GO" id="GO:0003677">
    <property type="term" value="F:DNA binding"/>
    <property type="evidence" value="ECO:0007669"/>
    <property type="project" value="UniProtKB-KW"/>
</dbReference>
<dbReference type="Pfam" id="PF04082">
    <property type="entry name" value="Fungal_trans"/>
    <property type="match status" value="1"/>
</dbReference>
<keyword evidence="9" id="KW-1185">Reference proteome</keyword>
<dbReference type="PROSITE" id="PS50048">
    <property type="entry name" value="ZN2_CY6_FUNGAL_2"/>
    <property type="match status" value="1"/>
</dbReference>
<evidence type="ECO:0000313" key="9">
    <source>
        <dbReference type="Proteomes" id="UP001213799"/>
    </source>
</evidence>
<proteinExistence type="predicted"/>
<dbReference type="PANTHER" id="PTHR47424:SF6">
    <property type="entry name" value="PROLINE UTILIZATION TRANS-ACTIVATOR"/>
    <property type="match status" value="1"/>
</dbReference>
<dbReference type="Pfam" id="PF00172">
    <property type="entry name" value="Zn_clus"/>
    <property type="match status" value="1"/>
</dbReference>
<dbReference type="GO" id="GO:0000981">
    <property type="term" value="F:DNA-binding transcription factor activity, RNA polymerase II-specific"/>
    <property type="evidence" value="ECO:0007669"/>
    <property type="project" value="InterPro"/>
</dbReference>
<dbReference type="CDD" id="cd12148">
    <property type="entry name" value="fungal_TF_MHR"/>
    <property type="match status" value="1"/>
</dbReference>
<gene>
    <name evidence="8" type="ORF">N7537_005548</name>
</gene>
<dbReference type="InterPro" id="IPR051127">
    <property type="entry name" value="Fungal_SecMet_Regulators"/>
</dbReference>
<dbReference type="PANTHER" id="PTHR47424">
    <property type="entry name" value="REGULATORY PROTEIN GAL4"/>
    <property type="match status" value="1"/>
</dbReference>
<feature type="region of interest" description="Disordered" evidence="6">
    <location>
        <begin position="132"/>
        <end position="160"/>
    </location>
</feature>
<dbReference type="SUPFAM" id="SSF57701">
    <property type="entry name" value="Zn2/Cys6 DNA-binding domain"/>
    <property type="match status" value="1"/>
</dbReference>
<evidence type="ECO:0000256" key="4">
    <source>
        <dbReference type="ARBA" id="ARBA00023163"/>
    </source>
</evidence>
<dbReference type="SMART" id="SM00906">
    <property type="entry name" value="Fungal_trans"/>
    <property type="match status" value="1"/>
</dbReference>
<keyword evidence="4" id="KW-0804">Transcription</keyword>
<dbReference type="EMBL" id="JAQJAE010000003">
    <property type="protein sequence ID" value="KAJ5602592.1"/>
    <property type="molecule type" value="Genomic_DNA"/>
</dbReference>
<comment type="caution">
    <text evidence="8">The sequence shown here is derived from an EMBL/GenBank/DDBJ whole genome shotgun (WGS) entry which is preliminary data.</text>
</comment>
<dbReference type="GeneID" id="81586847"/>
<dbReference type="GO" id="GO:0008270">
    <property type="term" value="F:zinc ion binding"/>
    <property type="evidence" value="ECO:0007669"/>
    <property type="project" value="InterPro"/>
</dbReference>